<evidence type="ECO:0000256" key="3">
    <source>
        <dbReference type="ARBA" id="ARBA00023125"/>
    </source>
</evidence>
<dbReference type="InterPro" id="IPR009061">
    <property type="entry name" value="DNA-bd_dom_put_sf"/>
</dbReference>
<dbReference type="Pfam" id="PF13411">
    <property type="entry name" value="MerR_1"/>
    <property type="match status" value="1"/>
</dbReference>
<evidence type="ECO:0000256" key="2">
    <source>
        <dbReference type="ARBA" id="ARBA00023015"/>
    </source>
</evidence>
<keyword evidence="3" id="KW-0238">DNA-binding</keyword>
<organism evidence="6 7">
    <name type="scientific">Furfurilactobacillus rossiae DSM 15814</name>
    <dbReference type="NCBI Taxonomy" id="1114972"/>
    <lineage>
        <taxon>Bacteria</taxon>
        <taxon>Bacillati</taxon>
        <taxon>Bacillota</taxon>
        <taxon>Bacilli</taxon>
        <taxon>Lactobacillales</taxon>
        <taxon>Lactobacillaceae</taxon>
        <taxon>Furfurilactobacillus</taxon>
    </lineage>
</organism>
<feature type="domain" description="HTH merR-type" evidence="5">
    <location>
        <begin position="12"/>
        <end position="80"/>
    </location>
</feature>
<accession>A0A0R1RKP7</accession>
<dbReference type="STRING" id="1114972.FD35_GL000364"/>
<evidence type="ECO:0000256" key="1">
    <source>
        <dbReference type="ARBA" id="ARBA00022491"/>
    </source>
</evidence>
<dbReference type="PATRIC" id="fig|1114972.6.peg.364"/>
<evidence type="ECO:0000313" key="7">
    <source>
        <dbReference type="Proteomes" id="UP000051999"/>
    </source>
</evidence>
<evidence type="ECO:0000256" key="4">
    <source>
        <dbReference type="ARBA" id="ARBA00023163"/>
    </source>
</evidence>
<dbReference type="EMBL" id="AZFF01000001">
    <property type="protein sequence ID" value="KRL57350.1"/>
    <property type="molecule type" value="Genomic_DNA"/>
</dbReference>
<dbReference type="GO" id="GO:0003677">
    <property type="term" value="F:DNA binding"/>
    <property type="evidence" value="ECO:0007669"/>
    <property type="project" value="UniProtKB-KW"/>
</dbReference>
<evidence type="ECO:0000313" key="6">
    <source>
        <dbReference type="EMBL" id="KRL57350.1"/>
    </source>
</evidence>
<protein>
    <recommendedName>
        <fullName evidence="5">HTH merR-type domain-containing protein</fullName>
    </recommendedName>
</protein>
<dbReference type="GO" id="GO:0003700">
    <property type="term" value="F:DNA-binding transcription factor activity"/>
    <property type="evidence" value="ECO:0007669"/>
    <property type="project" value="InterPro"/>
</dbReference>
<dbReference type="eggNOG" id="COG0789">
    <property type="taxonomic scope" value="Bacteria"/>
</dbReference>
<keyword evidence="2" id="KW-0805">Transcription regulation</keyword>
<keyword evidence="7" id="KW-1185">Reference proteome</keyword>
<dbReference type="OrthoDB" id="9806513at2"/>
<proteinExistence type="predicted"/>
<dbReference type="PANTHER" id="PTHR30204">
    <property type="entry name" value="REDOX-CYCLING DRUG-SENSING TRANSCRIPTIONAL ACTIVATOR SOXR"/>
    <property type="match status" value="1"/>
</dbReference>
<dbReference type="SMART" id="SM00422">
    <property type="entry name" value="HTH_MERR"/>
    <property type="match status" value="1"/>
</dbReference>
<dbReference type="SUPFAM" id="SSF46955">
    <property type="entry name" value="Putative DNA-binding domain"/>
    <property type="match status" value="1"/>
</dbReference>
<dbReference type="PROSITE" id="PS50937">
    <property type="entry name" value="HTH_MERR_2"/>
    <property type="match status" value="1"/>
</dbReference>
<gene>
    <name evidence="6" type="ORF">FD35_GL000364</name>
</gene>
<reference evidence="6 7" key="1">
    <citation type="journal article" date="2015" name="Genome Announc.">
        <title>Expanding the biotechnology potential of lactobacilli through comparative genomics of 213 strains and associated genera.</title>
        <authorList>
            <person name="Sun Z."/>
            <person name="Harris H.M."/>
            <person name="McCann A."/>
            <person name="Guo C."/>
            <person name="Argimon S."/>
            <person name="Zhang W."/>
            <person name="Yang X."/>
            <person name="Jeffery I.B."/>
            <person name="Cooney J.C."/>
            <person name="Kagawa T.F."/>
            <person name="Liu W."/>
            <person name="Song Y."/>
            <person name="Salvetti E."/>
            <person name="Wrobel A."/>
            <person name="Rasinkangas P."/>
            <person name="Parkhill J."/>
            <person name="Rea M.C."/>
            <person name="O'Sullivan O."/>
            <person name="Ritari J."/>
            <person name="Douillard F.P."/>
            <person name="Paul Ross R."/>
            <person name="Yang R."/>
            <person name="Briner A.E."/>
            <person name="Felis G.E."/>
            <person name="de Vos W.M."/>
            <person name="Barrangou R."/>
            <person name="Klaenhammer T.R."/>
            <person name="Caufield P.W."/>
            <person name="Cui Y."/>
            <person name="Zhang H."/>
            <person name="O'Toole P.W."/>
        </authorList>
    </citation>
    <scope>NUCLEOTIDE SEQUENCE [LARGE SCALE GENOMIC DNA]</scope>
    <source>
        <strain evidence="6 7">DSM 15814</strain>
    </source>
</reference>
<dbReference type="InterPro" id="IPR000551">
    <property type="entry name" value="MerR-type_HTH_dom"/>
</dbReference>
<dbReference type="InterPro" id="IPR047057">
    <property type="entry name" value="MerR_fam"/>
</dbReference>
<dbReference type="Proteomes" id="UP000051999">
    <property type="component" value="Unassembled WGS sequence"/>
</dbReference>
<evidence type="ECO:0000259" key="5">
    <source>
        <dbReference type="PROSITE" id="PS50937"/>
    </source>
</evidence>
<keyword evidence="4" id="KW-0804">Transcription</keyword>
<name>A0A0R1RKP7_9LACO</name>
<comment type="caution">
    <text evidence="6">The sequence shown here is derived from an EMBL/GenBank/DDBJ whole genome shotgun (WGS) entry which is preliminary data.</text>
</comment>
<sequence length="124" mass="14308">MAEKQLRRSLAILPMSTVMALTDLSARQIRYYETQSLVHPARNEGNRRRYSLNDVDRLLEVKDGLASGMDFATMRRLYAKTHQVESTQLESKRLSDERARHLLEAEMQQLAGMRPPQSGLQQHL</sequence>
<keyword evidence="1" id="KW-0678">Repressor</keyword>
<dbReference type="Gene3D" id="1.10.1660.10">
    <property type="match status" value="1"/>
</dbReference>
<dbReference type="PANTHER" id="PTHR30204:SF65">
    <property type="entry name" value="HTH-TYPE TRANSCRIPTIONAL REGULATOR TNRA"/>
    <property type="match status" value="1"/>
</dbReference>
<dbReference type="RefSeq" id="WP_017261748.1">
    <property type="nucleotide sequence ID" value="NZ_AUAW01000001.1"/>
</dbReference>
<dbReference type="AlphaFoldDB" id="A0A0R1RKP7"/>